<evidence type="ECO:0000313" key="2">
    <source>
        <dbReference type="Proteomes" id="UP000321058"/>
    </source>
</evidence>
<name>A0A512NSN3_9HYPH</name>
<keyword evidence="2" id="KW-1185">Reference proteome</keyword>
<organism evidence="1 2">
    <name type="scientific">Reyranella soli</name>
    <dbReference type="NCBI Taxonomy" id="1230389"/>
    <lineage>
        <taxon>Bacteria</taxon>
        <taxon>Pseudomonadati</taxon>
        <taxon>Pseudomonadota</taxon>
        <taxon>Alphaproteobacteria</taxon>
        <taxon>Hyphomicrobiales</taxon>
        <taxon>Reyranellaceae</taxon>
        <taxon>Reyranella</taxon>
    </lineage>
</organism>
<sequence length="113" mass="12730">MEPTYVRVGESQKSVTLTVTRRSERPHIVRAWGAFKPNKVSPIQEINKVELHPGPCETVASSIPPHSDPYWLAVEVLRDTGAGWTRSISRQSDDVEVPHSFEFNEIALDITYS</sequence>
<dbReference type="AlphaFoldDB" id="A0A512NSN3"/>
<gene>
    <name evidence="1" type="ORF">RSO01_91320</name>
</gene>
<dbReference type="EMBL" id="BKAJ01000278">
    <property type="protein sequence ID" value="GEP61966.1"/>
    <property type="molecule type" value="Genomic_DNA"/>
</dbReference>
<dbReference type="RefSeq" id="WP_147157235.1">
    <property type="nucleotide sequence ID" value="NZ_BKAJ01000278.1"/>
</dbReference>
<protein>
    <submittedName>
        <fullName evidence="1">Uncharacterized protein</fullName>
    </submittedName>
</protein>
<dbReference type="OrthoDB" id="7379841at2"/>
<dbReference type="Proteomes" id="UP000321058">
    <property type="component" value="Unassembled WGS sequence"/>
</dbReference>
<evidence type="ECO:0000313" key="1">
    <source>
        <dbReference type="EMBL" id="GEP61966.1"/>
    </source>
</evidence>
<accession>A0A512NSN3</accession>
<comment type="caution">
    <text evidence="1">The sequence shown here is derived from an EMBL/GenBank/DDBJ whole genome shotgun (WGS) entry which is preliminary data.</text>
</comment>
<proteinExistence type="predicted"/>
<reference evidence="1 2" key="1">
    <citation type="submission" date="2019-07" db="EMBL/GenBank/DDBJ databases">
        <title>Whole genome shotgun sequence of Reyranella soli NBRC 108950.</title>
        <authorList>
            <person name="Hosoyama A."/>
            <person name="Uohara A."/>
            <person name="Ohji S."/>
            <person name="Ichikawa N."/>
        </authorList>
    </citation>
    <scope>NUCLEOTIDE SEQUENCE [LARGE SCALE GENOMIC DNA]</scope>
    <source>
        <strain evidence="1 2">NBRC 108950</strain>
    </source>
</reference>